<evidence type="ECO:0000256" key="2">
    <source>
        <dbReference type="ARBA" id="ARBA00022801"/>
    </source>
</evidence>
<feature type="region of interest" description="Disordered" evidence="4">
    <location>
        <begin position="55"/>
        <end position="111"/>
    </location>
</feature>
<organism evidence="6 7">
    <name type="scientific">Kitasatospora atroaurantiaca</name>
    <dbReference type="NCBI Taxonomy" id="285545"/>
    <lineage>
        <taxon>Bacteria</taxon>
        <taxon>Bacillati</taxon>
        <taxon>Actinomycetota</taxon>
        <taxon>Actinomycetes</taxon>
        <taxon>Kitasatosporales</taxon>
        <taxon>Streptomycetaceae</taxon>
        <taxon>Kitasatospora</taxon>
    </lineage>
</organism>
<keyword evidence="2" id="KW-0378">Hydrolase</keyword>
<dbReference type="InterPro" id="IPR036852">
    <property type="entry name" value="Peptidase_S8/S53_dom_sf"/>
</dbReference>
<feature type="domain" description="Peptidase S53" evidence="5">
    <location>
        <begin position="1"/>
        <end position="317"/>
    </location>
</feature>
<evidence type="ECO:0000256" key="4">
    <source>
        <dbReference type="SAM" id="MobiDB-lite"/>
    </source>
</evidence>
<dbReference type="CDD" id="cd04056">
    <property type="entry name" value="Peptidases_S53"/>
    <property type="match status" value="1"/>
</dbReference>
<keyword evidence="1" id="KW-0645">Protease</keyword>
<dbReference type="SUPFAM" id="SSF52743">
    <property type="entry name" value="Subtilisin-like"/>
    <property type="match status" value="1"/>
</dbReference>
<dbReference type="InterPro" id="IPR050819">
    <property type="entry name" value="Tripeptidyl-peptidase_I"/>
</dbReference>
<dbReference type="InterPro" id="IPR023828">
    <property type="entry name" value="Peptidase_S8_Ser-AS"/>
</dbReference>
<dbReference type="InterPro" id="IPR030400">
    <property type="entry name" value="Sedolisin_dom"/>
</dbReference>
<dbReference type="GO" id="GO:0008240">
    <property type="term" value="F:tripeptidyl-peptidase activity"/>
    <property type="evidence" value="ECO:0007669"/>
    <property type="project" value="TreeGrafter"/>
</dbReference>
<evidence type="ECO:0000256" key="3">
    <source>
        <dbReference type="ARBA" id="ARBA00022825"/>
    </source>
</evidence>
<dbReference type="AlphaFoldDB" id="A0A561EYJ9"/>
<evidence type="ECO:0000313" key="6">
    <source>
        <dbReference type="EMBL" id="TWE20677.1"/>
    </source>
</evidence>
<dbReference type="PROSITE" id="PS00138">
    <property type="entry name" value="SUBTILASE_SER"/>
    <property type="match status" value="1"/>
</dbReference>
<dbReference type="PROSITE" id="PS51695">
    <property type="entry name" value="SEDOLISIN"/>
    <property type="match status" value="1"/>
</dbReference>
<dbReference type="GO" id="GO:0004252">
    <property type="term" value="F:serine-type endopeptidase activity"/>
    <property type="evidence" value="ECO:0007669"/>
    <property type="project" value="InterPro"/>
</dbReference>
<evidence type="ECO:0000313" key="7">
    <source>
        <dbReference type="Proteomes" id="UP000318416"/>
    </source>
</evidence>
<evidence type="ECO:0000259" key="5">
    <source>
        <dbReference type="PROSITE" id="PS51695"/>
    </source>
</evidence>
<dbReference type="EMBL" id="VIVR01000001">
    <property type="protein sequence ID" value="TWE20677.1"/>
    <property type="molecule type" value="Genomic_DNA"/>
</dbReference>
<comment type="caution">
    <text evidence="6">The sequence shown here is derived from an EMBL/GenBank/DDBJ whole genome shotgun (WGS) entry which is preliminary data.</text>
</comment>
<sequence length="321" mass="32475">MPEGCTARAGEIPVPGVASPLTTPEEDSLDGFHCFCCSSLATRRCQQPRARRLRCARRSGWRPPPRRAAQNGATVLASSGDDGSSGSKKTPVKQGGTTLPTPEAGWPASDPLVTGVGGTYLGTDPAATTGRVADSSDQPAKCRSNPGVAEVGWTFSGGGYSHIFDRPDYQSTLSAGSTAVAGKRGVPDVALQASAGTGALVYLSLPPDGQGGLSCGDAPCSTGWYDIGGTSLACPEWAGMVAIADQLNGGGLGLINPALYRIGADPVKYAADFYDVTTGNNTADPAVPGYPATTGWDPVTGLGTPNAAKLLPDLVAAAHAG</sequence>
<accession>A0A561EYJ9</accession>
<protein>
    <recommendedName>
        <fullName evidence="5">Peptidase S53 domain-containing protein</fullName>
    </recommendedName>
</protein>
<dbReference type="PANTHER" id="PTHR14218">
    <property type="entry name" value="PROTEASE S8 TRIPEPTIDYL PEPTIDASE I CLN2"/>
    <property type="match status" value="1"/>
</dbReference>
<feature type="region of interest" description="Disordered" evidence="4">
    <location>
        <begin position="1"/>
        <end position="24"/>
    </location>
</feature>
<dbReference type="Gene3D" id="3.40.50.200">
    <property type="entry name" value="Peptidase S8/S53 domain"/>
    <property type="match status" value="1"/>
</dbReference>
<evidence type="ECO:0000256" key="1">
    <source>
        <dbReference type="ARBA" id="ARBA00022670"/>
    </source>
</evidence>
<proteinExistence type="predicted"/>
<keyword evidence="3" id="KW-0720">Serine protease</keyword>
<dbReference type="GO" id="GO:0006508">
    <property type="term" value="P:proteolysis"/>
    <property type="evidence" value="ECO:0007669"/>
    <property type="project" value="UniProtKB-KW"/>
</dbReference>
<reference evidence="6 7" key="1">
    <citation type="submission" date="2019-06" db="EMBL/GenBank/DDBJ databases">
        <title>Sequencing the genomes of 1000 actinobacteria strains.</title>
        <authorList>
            <person name="Klenk H.-P."/>
        </authorList>
    </citation>
    <scope>NUCLEOTIDE SEQUENCE [LARGE SCALE GENOMIC DNA]</scope>
    <source>
        <strain evidence="6 7">DSM 41649</strain>
    </source>
</reference>
<name>A0A561EYJ9_9ACTN</name>
<feature type="compositionally biased region" description="Low complexity" evidence="4">
    <location>
        <begin position="78"/>
        <end position="87"/>
    </location>
</feature>
<dbReference type="PANTHER" id="PTHR14218:SF15">
    <property type="entry name" value="TRIPEPTIDYL-PEPTIDASE 1"/>
    <property type="match status" value="1"/>
</dbReference>
<keyword evidence="7" id="KW-1185">Reference proteome</keyword>
<dbReference type="Proteomes" id="UP000318416">
    <property type="component" value="Unassembled WGS sequence"/>
</dbReference>
<gene>
    <name evidence="6" type="ORF">FB465_5832</name>
</gene>